<name>A0ABV0UAN4_9TELE</name>
<accession>A0ABV0UAN4</accession>
<feature type="region of interest" description="Disordered" evidence="1">
    <location>
        <begin position="56"/>
        <end position="78"/>
    </location>
</feature>
<evidence type="ECO:0000313" key="2">
    <source>
        <dbReference type="EMBL" id="MEQ2240787.1"/>
    </source>
</evidence>
<dbReference type="Proteomes" id="UP001482620">
    <property type="component" value="Unassembled WGS sequence"/>
</dbReference>
<organism evidence="2 3">
    <name type="scientific">Ilyodon furcidens</name>
    <name type="common">goldbreast splitfin</name>
    <dbReference type="NCBI Taxonomy" id="33524"/>
    <lineage>
        <taxon>Eukaryota</taxon>
        <taxon>Metazoa</taxon>
        <taxon>Chordata</taxon>
        <taxon>Craniata</taxon>
        <taxon>Vertebrata</taxon>
        <taxon>Euteleostomi</taxon>
        <taxon>Actinopterygii</taxon>
        <taxon>Neopterygii</taxon>
        <taxon>Teleostei</taxon>
        <taxon>Neoteleostei</taxon>
        <taxon>Acanthomorphata</taxon>
        <taxon>Ovalentaria</taxon>
        <taxon>Atherinomorphae</taxon>
        <taxon>Cyprinodontiformes</taxon>
        <taxon>Goodeidae</taxon>
        <taxon>Ilyodon</taxon>
    </lineage>
</organism>
<sequence length="78" mass="8689">MRHWDFTLSCTKSFQRCCSLASFHTEVSQLQQQQKASGPQSSSANHPSWLRRISCSSAEPRPSSTSSQPSGFKLFPTP</sequence>
<gene>
    <name evidence="2" type="ORF">ILYODFUR_018701</name>
</gene>
<feature type="compositionally biased region" description="Low complexity" evidence="1">
    <location>
        <begin position="56"/>
        <end position="67"/>
    </location>
</feature>
<keyword evidence="3" id="KW-1185">Reference proteome</keyword>
<protein>
    <submittedName>
        <fullName evidence="2">Uncharacterized protein</fullName>
    </submittedName>
</protein>
<evidence type="ECO:0000313" key="3">
    <source>
        <dbReference type="Proteomes" id="UP001482620"/>
    </source>
</evidence>
<reference evidence="2 3" key="1">
    <citation type="submission" date="2021-06" db="EMBL/GenBank/DDBJ databases">
        <authorList>
            <person name="Palmer J.M."/>
        </authorList>
    </citation>
    <scope>NUCLEOTIDE SEQUENCE [LARGE SCALE GENOMIC DNA]</scope>
    <source>
        <strain evidence="3">if_2019</strain>
        <tissue evidence="2">Muscle</tissue>
    </source>
</reference>
<proteinExistence type="predicted"/>
<dbReference type="EMBL" id="JAHRIQ010059757">
    <property type="protein sequence ID" value="MEQ2240787.1"/>
    <property type="molecule type" value="Genomic_DNA"/>
</dbReference>
<comment type="caution">
    <text evidence="2">The sequence shown here is derived from an EMBL/GenBank/DDBJ whole genome shotgun (WGS) entry which is preliminary data.</text>
</comment>
<evidence type="ECO:0000256" key="1">
    <source>
        <dbReference type="SAM" id="MobiDB-lite"/>
    </source>
</evidence>